<evidence type="ECO:0000313" key="3">
    <source>
        <dbReference type="EMBL" id="KAH7439449.1"/>
    </source>
</evidence>
<proteinExistence type="predicted"/>
<reference evidence="3" key="1">
    <citation type="submission" date="2021-08" db="EMBL/GenBank/DDBJ databases">
        <title>WGS assembly of Ceratopteris richardii.</title>
        <authorList>
            <person name="Marchant D.B."/>
            <person name="Chen G."/>
            <person name="Jenkins J."/>
            <person name="Shu S."/>
            <person name="Leebens-Mack J."/>
            <person name="Grimwood J."/>
            <person name="Schmutz J."/>
            <person name="Soltis P."/>
            <person name="Soltis D."/>
            <person name="Chen Z.-H."/>
        </authorList>
    </citation>
    <scope>NUCLEOTIDE SEQUENCE</scope>
    <source>
        <strain evidence="3">Whitten #5841</strain>
        <tissue evidence="3">Leaf</tissue>
    </source>
</reference>
<feature type="compositionally biased region" description="Basic residues" evidence="1">
    <location>
        <begin position="73"/>
        <end position="84"/>
    </location>
</feature>
<feature type="compositionally biased region" description="Basic residues" evidence="1">
    <location>
        <begin position="1"/>
        <end position="12"/>
    </location>
</feature>
<accession>A0A8T2V5B5</accession>
<organism evidence="3 4">
    <name type="scientific">Ceratopteris richardii</name>
    <name type="common">Triangle waterfern</name>
    <dbReference type="NCBI Taxonomy" id="49495"/>
    <lineage>
        <taxon>Eukaryota</taxon>
        <taxon>Viridiplantae</taxon>
        <taxon>Streptophyta</taxon>
        <taxon>Embryophyta</taxon>
        <taxon>Tracheophyta</taxon>
        <taxon>Polypodiopsida</taxon>
        <taxon>Polypodiidae</taxon>
        <taxon>Polypodiales</taxon>
        <taxon>Pteridineae</taxon>
        <taxon>Pteridaceae</taxon>
        <taxon>Parkerioideae</taxon>
        <taxon>Ceratopteris</taxon>
    </lineage>
</organism>
<feature type="region of interest" description="Disordered" evidence="1">
    <location>
        <begin position="1"/>
        <end position="27"/>
    </location>
</feature>
<comment type="caution">
    <text evidence="3">The sequence shown here is derived from an EMBL/GenBank/DDBJ whole genome shotgun (WGS) entry which is preliminary data.</text>
</comment>
<feature type="compositionally biased region" description="Basic and acidic residues" evidence="1">
    <location>
        <begin position="104"/>
        <end position="113"/>
    </location>
</feature>
<dbReference type="Pfam" id="PF25821">
    <property type="entry name" value="DUF7950"/>
    <property type="match status" value="1"/>
</dbReference>
<dbReference type="Proteomes" id="UP000825935">
    <property type="component" value="Chromosome 4"/>
</dbReference>
<dbReference type="OrthoDB" id="1922150at2759"/>
<gene>
    <name evidence="3" type="ORF">KP509_04G061200</name>
</gene>
<dbReference type="PANTHER" id="PTHR33595:SF7">
    <property type="entry name" value="OS12G0242500 PROTEIN"/>
    <property type="match status" value="1"/>
</dbReference>
<feature type="region of interest" description="Disordered" evidence="1">
    <location>
        <begin position="73"/>
        <end position="113"/>
    </location>
</feature>
<dbReference type="EMBL" id="CM035409">
    <property type="protein sequence ID" value="KAH7439449.1"/>
    <property type="molecule type" value="Genomic_DNA"/>
</dbReference>
<dbReference type="InterPro" id="IPR057710">
    <property type="entry name" value="DUF7950"/>
</dbReference>
<keyword evidence="4" id="KW-1185">Reference proteome</keyword>
<dbReference type="AlphaFoldDB" id="A0A8T2V5B5"/>
<dbReference type="PANTHER" id="PTHR33595">
    <property type="entry name" value="VON WILLEBRAND FACTOR A DOMAIN PROTEIN"/>
    <property type="match status" value="1"/>
</dbReference>
<sequence>MNQLRMRARLRRNSTPVPPSDGVRALSHYRPIAPKPPLPCVAESSSTISFQNTCVGPVMSALTHVAPLFPRHQSIKKRRKRRNKISQTHTPALKRPALLSPSSARERHEDLSGVRRGRAPVSFPMIFEHDAEFMERAAASASPSVLPPVDRKGKTMQSDMFGSVGYTFNVDDRSDASGSCILKMGTRLKHNASCEIQFFKAPQPSRFDEEERDQAKDDVRRNSITLSFSPVQIEPSLISSNTNQPCTSIACVERIYDACLEPVMLIDDVTMRILWANSEACKGTVNAPSADMLWEPSRVVQFQIHLEGQSKFIPATLWRLSRKLAMKIEGCEFHKSPPLRTNALTNDKVLSSLLCSSKQHSCCKNVLGRTDISCTRIIVPEPRRPACSVISVETTTAISNAKLELKYSSEHVESQLEASNLPGLIADLLNVVRWVNTTYKAMVGQPECPWLMSTVHSCSQTIAGVVLLSSNVDIPTSASSFSGRVNVKWTRRSSGHRTSMTLPCDVTAFGTEHSRRMLAWQFDIHAGLGLTCPA</sequence>
<name>A0A8T2V5B5_CERRI</name>
<evidence type="ECO:0000313" key="4">
    <source>
        <dbReference type="Proteomes" id="UP000825935"/>
    </source>
</evidence>
<evidence type="ECO:0000259" key="2">
    <source>
        <dbReference type="Pfam" id="PF25821"/>
    </source>
</evidence>
<evidence type="ECO:0000256" key="1">
    <source>
        <dbReference type="SAM" id="MobiDB-lite"/>
    </source>
</evidence>
<protein>
    <recommendedName>
        <fullName evidence="2">DUF7950 domain-containing protein</fullName>
    </recommendedName>
</protein>
<feature type="domain" description="DUF7950" evidence="2">
    <location>
        <begin position="387"/>
        <end position="528"/>
    </location>
</feature>